<dbReference type="Gene3D" id="2.30.22.10">
    <property type="entry name" value="Head domain of nucleotide exchange factor GrpE"/>
    <property type="match status" value="1"/>
</dbReference>
<keyword evidence="1" id="KW-0143">Chaperone</keyword>
<keyword evidence="3" id="KW-1185">Reference proteome</keyword>
<dbReference type="InterPro" id="IPR009012">
    <property type="entry name" value="GrpE_head"/>
</dbReference>
<dbReference type="SUPFAM" id="SSF51064">
    <property type="entry name" value="Head domain of nucleotide exchange factor GrpE"/>
    <property type="match status" value="1"/>
</dbReference>
<dbReference type="EMBL" id="JACADJ010000073">
    <property type="protein sequence ID" value="NWH06388.1"/>
    <property type="molecule type" value="Genomic_DNA"/>
</dbReference>
<dbReference type="InterPro" id="IPR000740">
    <property type="entry name" value="GrpE"/>
</dbReference>
<sequence>MERSMDTKSSDSEKRAERWLKQAAHCVTRMKETIRLSCKTVLTGVSKKFLDHEISENRSAVATDVMQPWKTKVLEDFEAWLSEMPDQAPTALSVTPDTCDLYTLFSEFTALKQEIKMQNREQHRTLKALNQIAAMTDAYGEVMDHFNEKTKQIAALEHNIRVETEKRTVLYFLDIRDSLVRGRAACPAAVSKKGFFQRTPKNMDNIRDGYDMAIRKFDASLALLDIQPLASTGAVFDPMTMKALESRAAAGMEKGTVVETVSGGFKRGDEVLRYAQVIVAD</sequence>
<evidence type="ECO:0000313" key="2">
    <source>
        <dbReference type="EMBL" id="NWH06388.1"/>
    </source>
</evidence>
<accession>A0A850TCC9</accession>
<evidence type="ECO:0000256" key="1">
    <source>
        <dbReference type="ARBA" id="ARBA00023186"/>
    </source>
</evidence>
<dbReference type="GO" id="GO:0000774">
    <property type="term" value="F:adenyl-nucleotide exchange factor activity"/>
    <property type="evidence" value="ECO:0007669"/>
    <property type="project" value="InterPro"/>
</dbReference>
<organism evidence="2 3">
    <name type="scientific">Desulfobacter latus</name>
    <dbReference type="NCBI Taxonomy" id="2292"/>
    <lineage>
        <taxon>Bacteria</taxon>
        <taxon>Pseudomonadati</taxon>
        <taxon>Thermodesulfobacteriota</taxon>
        <taxon>Desulfobacteria</taxon>
        <taxon>Desulfobacterales</taxon>
        <taxon>Desulfobacteraceae</taxon>
        <taxon>Desulfobacter</taxon>
    </lineage>
</organism>
<proteinExistence type="predicted"/>
<name>A0A850TCC9_9BACT</name>
<comment type="caution">
    <text evidence="2">The sequence shown here is derived from an EMBL/GenBank/DDBJ whole genome shotgun (WGS) entry which is preliminary data.</text>
</comment>
<dbReference type="RefSeq" id="WP_178367840.1">
    <property type="nucleotide sequence ID" value="NZ_JACADJ010000073.1"/>
</dbReference>
<evidence type="ECO:0000313" key="3">
    <source>
        <dbReference type="Proteomes" id="UP000553343"/>
    </source>
</evidence>
<dbReference type="GO" id="GO:0042803">
    <property type="term" value="F:protein homodimerization activity"/>
    <property type="evidence" value="ECO:0007669"/>
    <property type="project" value="InterPro"/>
</dbReference>
<dbReference type="AlphaFoldDB" id="A0A850TCC9"/>
<protein>
    <submittedName>
        <fullName evidence="2">Nucleotide exchange factor GrpE</fullName>
    </submittedName>
</protein>
<dbReference type="GO" id="GO:0051087">
    <property type="term" value="F:protein-folding chaperone binding"/>
    <property type="evidence" value="ECO:0007669"/>
    <property type="project" value="InterPro"/>
</dbReference>
<dbReference type="Pfam" id="PF01025">
    <property type="entry name" value="GrpE"/>
    <property type="match status" value="1"/>
</dbReference>
<dbReference type="Proteomes" id="UP000553343">
    <property type="component" value="Unassembled WGS sequence"/>
</dbReference>
<reference evidence="2 3" key="1">
    <citation type="submission" date="2020-06" db="EMBL/GenBank/DDBJ databases">
        <title>High-quality draft genome of sulfate reducer Desulfobacter latus type strain AcrS2 isolated from marine sediment.</title>
        <authorList>
            <person name="Hoppe M."/>
            <person name="Larsen C.K."/>
            <person name="Marshall I.P.G."/>
            <person name="Schramm A."/>
            <person name="Marietou A.G."/>
        </authorList>
    </citation>
    <scope>NUCLEOTIDE SEQUENCE [LARGE SCALE GENOMIC DNA]</scope>
    <source>
        <strain evidence="2 3">AcRS2</strain>
    </source>
</reference>
<dbReference type="GO" id="GO:0006457">
    <property type="term" value="P:protein folding"/>
    <property type="evidence" value="ECO:0007669"/>
    <property type="project" value="InterPro"/>
</dbReference>
<dbReference type="PROSITE" id="PS01071">
    <property type="entry name" value="GRPE"/>
    <property type="match status" value="1"/>
</dbReference>
<gene>
    <name evidence="2" type="primary">grpE</name>
    <name evidence="2" type="ORF">HXW94_15595</name>
</gene>